<feature type="compositionally biased region" description="Low complexity" evidence="1">
    <location>
        <begin position="697"/>
        <end position="710"/>
    </location>
</feature>
<organism evidence="3 4">
    <name type="scientific">Macleaya cordata</name>
    <name type="common">Five-seeded plume-poppy</name>
    <name type="synonym">Bocconia cordata</name>
    <dbReference type="NCBI Taxonomy" id="56857"/>
    <lineage>
        <taxon>Eukaryota</taxon>
        <taxon>Viridiplantae</taxon>
        <taxon>Streptophyta</taxon>
        <taxon>Embryophyta</taxon>
        <taxon>Tracheophyta</taxon>
        <taxon>Spermatophyta</taxon>
        <taxon>Magnoliopsida</taxon>
        <taxon>Ranunculales</taxon>
        <taxon>Papaveraceae</taxon>
        <taxon>Papaveroideae</taxon>
        <taxon>Macleaya</taxon>
    </lineage>
</organism>
<dbReference type="OMA" id="NAPAREM"/>
<evidence type="ECO:0000313" key="4">
    <source>
        <dbReference type="Proteomes" id="UP000195402"/>
    </source>
</evidence>
<dbReference type="OrthoDB" id="5348404at2759"/>
<reference evidence="3 4" key="1">
    <citation type="journal article" date="2017" name="Mol. Plant">
        <title>The Genome of Medicinal Plant Macleaya cordata Provides New Insights into Benzylisoquinoline Alkaloids Metabolism.</title>
        <authorList>
            <person name="Liu X."/>
            <person name="Liu Y."/>
            <person name="Huang P."/>
            <person name="Ma Y."/>
            <person name="Qing Z."/>
            <person name="Tang Q."/>
            <person name="Cao H."/>
            <person name="Cheng P."/>
            <person name="Zheng Y."/>
            <person name="Yuan Z."/>
            <person name="Zhou Y."/>
            <person name="Liu J."/>
            <person name="Tang Z."/>
            <person name="Zhuo Y."/>
            <person name="Zhang Y."/>
            <person name="Yu L."/>
            <person name="Huang J."/>
            <person name="Yang P."/>
            <person name="Peng Q."/>
            <person name="Zhang J."/>
            <person name="Jiang W."/>
            <person name="Zhang Z."/>
            <person name="Lin K."/>
            <person name="Ro D.K."/>
            <person name="Chen X."/>
            <person name="Xiong X."/>
            <person name="Shang Y."/>
            <person name="Huang S."/>
            <person name="Zeng J."/>
        </authorList>
    </citation>
    <scope>NUCLEOTIDE SEQUENCE [LARGE SCALE GENOMIC DNA]</scope>
    <source>
        <strain evidence="4">cv. BLH2017</strain>
        <tissue evidence="3">Root</tissue>
    </source>
</reference>
<evidence type="ECO:0000313" key="3">
    <source>
        <dbReference type="EMBL" id="OVA03319.1"/>
    </source>
</evidence>
<feature type="compositionally biased region" description="Basic and acidic residues" evidence="1">
    <location>
        <begin position="229"/>
        <end position="243"/>
    </location>
</feature>
<feature type="region of interest" description="Disordered" evidence="1">
    <location>
        <begin position="538"/>
        <end position="611"/>
    </location>
</feature>
<feature type="compositionally biased region" description="Polar residues" evidence="1">
    <location>
        <begin position="331"/>
        <end position="344"/>
    </location>
</feature>
<feature type="region of interest" description="Disordered" evidence="1">
    <location>
        <begin position="64"/>
        <end position="243"/>
    </location>
</feature>
<feature type="compositionally biased region" description="Basic and acidic residues" evidence="1">
    <location>
        <begin position="99"/>
        <end position="137"/>
    </location>
</feature>
<accession>A0A200PYK4</accession>
<dbReference type="EMBL" id="MVGT01003733">
    <property type="protein sequence ID" value="OVA03319.1"/>
    <property type="molecule type" value="Genomic_DNA"/>
</dbReference>
<feature type="region of interest" description="Disordered" evidence="1">
    <location>
        <begin position="306"/>
        <end position="345"/>
    </location>
</feature>
<dbReference type="InterPro" id="IPR003034">
    <property type="entry name" value="SAP_dom"/>
</dbReference>
<dbReference type="InterPro" id="IPR036361">
    <property type="entry name" value="SAP_dom_sf"/>
</dbReference>
<evidence type="ECO:0000256" key="1">
    <source>
        <dbReference type="SAM" id="MobiDB-lite"/>
    </source>
</evidence>
<feature type="domain" description="SAP" evidence="2">
    <location>
        <begin position="13"/>
        <end position="47"/>
    </location>
</feature>
<dbReference type="Pfam" id="PF02037">
    <property type="entry name" value="SAP"/>
    <property type="match status" value="1"/>
</dbReference>
<feature type="compositionally biased region" description="Polar residues" evidence="1">
    <location>
        <begin position="563"/>
        <end position="599"/>
    </location>
</feature>
<protein>
    <submittedName>
        <fullName evidence="3">SAP domain</fullName>
    </submittedName>
</protein>
<proteinExistence type="predicted"/>
<dbReference type="InterPro" id="IPR032552">
    <property type="entry name" value="RSB_motif"/>
</dbReference>
<sequence>MPTQYPVLNGRPIDQWKVAELKEELKRRKLPIRGLKDDLIKRLDEAILSERASAKEVEEAICNESDSAQGKVGKGFDCDPEPQVYAIGETQPTNTPIVEDAKENSDNKTGKLDGDEAVVHREEEAIHNEGDSTKEKVVNGFDCNPKPQVSEVGDTQPINTPIVEDASENSKNKTRKSDDVEAMTDKEEEAIHNERDYAKEEVGNGFDCNPEPQVSEVGETQPINTPIVEDAREKSKDKTRKLDDDKAMVDIDAIDDSSVELGQGKVQDAGSMDGTDSTATVMEPVVLSVSVETNITVTQSVVTQMASKGQELQNSEADMENEVPNPPSGDSMLNLSNQNSQVSEVSPDIGFHVKSESISTDSVSINEKNELKDNLNADNFHIELDVVKPEMVQPSSSEVPPDGGATHPLDGQEPCENQGSMEGIDDTNATNVDLSKKSDATDGGSLEKLNLDRSSGDDSMEEDVLESKHIDSNHNSDEMGEKNNLTEVHDVKGESPFDATLSGVSDKDTSAENRISLAFFFMLLTFSTSQRSISSIDQEVVRNNEPPKRQRRWNSESLKVPEPQTSNLTPSTTPKDAFQSTISKRNFTRSDSTLSSGNAQERVVPPSSKTPTTSLRIDHFLRPFTLKAVQELLAKTGAVCSFWMDHIKTHCYVMYSSVEEAIETRNALYNLQWPPNGGKLLVAEFVEPQEVKMRAEATPPAAAPVSTTPKTAPPSAPSSKPPQASPRQQVSRQQLPPPPPLPPAPPITSDHPPPTRERLTLPPPPPLPKNVDPPIVTLDDLFRKTRATPRIYYLPLSEEQVAAKLAAQGKNTK</sequence>
<dbReference type="AlphaFoldDB" id="A0A200PYK4"/>
<feature type="compositionally biased region" description="Polar residues" evidence="1">
    <location>
        <begin position="306"/>
        <end position="316"/>
    </location>
</feature>
<comment type="caution">
    <text evidence="3">The sequence shown here is derived from an EMBL/GenBank/DDBJ whole genome shotgun (WGS) entry which is preliminary data.</text>
</comment>
<evidence type="ECO:0000259" key="2">
    <source>
        <dbReference type="PROSITE" id="PS50800"/>
    </source>
</evidence>
<dbReference type="SMART" id="SM00513">
    <property type="entry name" value="SAP"/>
    <property type="match status" value="1"/>
</dbReference>
<gene>
    <name evidence="3" type="ORF">BVC80_8601g10</name>
</gene>
<feature type="compositionally biased region" description="Pro residues" evidence="1">
    <location>
        <begin position="711"/>
        <end position="724"/>
    </location>
</feature>
<feature type="compositionally biased region" description="Pro residues" evidence="1">
    <location>
        <begin position="735"/>
        <end position="746"/>
    </location>
</feature>
<dbReference type="Pfam" id="PF16294">
    <property type="entry name" value="RSB_motif"/>
    <property type="match status" value="1"/>
</dbReference>
<dbReference type="InParanoid" id="A0A200PYK4"/>
<feature type="compositionally biased region" description="Basic and acidic residues" evidence="1">
    <location>
        <begin position="539"/>
        <end position="548"/>
    </location>
</feature>
<dbReference type="GO" id="GO:0003676">
    <property type="term" value="F:nucleic acid binding"/>
    <property type="evidence" value="ECO:0007669"/>
    <property type="project" value="InterPro"/>
</dbReference>
<dbReference type="InterPro" id="IPR035979">
    <property type="entry name" value="RBD_domain_sf"/>
</dbReference>
<feature type="compositionally biased region" description="Basic and acidic residues" evidence="1">
    <location>
        <begin position="465"/>
        <end position="481"/>
    </location>
</feature>
<dbReference type="SUPFAM" id="SSF54928">
    <property type="entry name" value="RNA-binding domain, RBD"/>
    <property type="match status" value="1"/>
</dbReference>
<feature type="compositionally biased region" description="Basic and acidic residues" evidence="1">
    <location>
        <begin position="168"/>
        <end position="202"/>
    </location>
</feature>
<feature type="region of interest" description="Disordered" evidence="1">
    <location>
        <begin position="392"/>
        <end position="481"/>
    </location>
</feature>
<dbReference type="FunCoup" id="A0A200PYK4">
    <property type="interactions" value="1605"/>
</dbReference>
<dbReference type="PROSITE" id="PS50800">
    <property type="entry name" value="SAP"/>
    <property type="match status" value="1"/>
</dbReference>
<dbReference type="Gene3D" id="1.10.720.30">
    <property type="entry name" value="SAP domain"/>
    <property type="match status" value="1"/>
</dbReference>
<dbReference type="PANTHER" id="PTHR47031">
    <property type="entry name" value="SAP DNA-BINDING DOMAIN-CONTAINING PROTEIN"/>
    <property type="match status" value="1"/>
</dbReference>
<dbReference type="SUPFAM" id="SSF68906">
    <property type="entry name" value="SAP domain"/>
    <property type="match status" value="1"/>
</dbReference>
<feature type="region of interest" description="Disordered" evidence="1">
    <location>
        <begin position="693"/>
        <end position="774"/>
    </location>
</feature>
<keyword evidence="4" id="KW-1185">Reference proteome</keyword>
<dbReference type="STRING" id="56857.A0A200PYK4"/>
<dbReference type="PANTHER" id="PTHR47031:SF3">
    <property type="entry name" value="SAP DOMAIN-CONTAINING PROTEIN"/>
    <property type="match status" value="1"/>
</dbReference>
<dbReference type="Proteomes" id="UP000195402">
    <property type="component" value="Unassembled WGS sequence"/>
</dbReference>
<dbReference type="InterPro" id="IPR034257">
    <property type="entry name" value="Acinus_RRM"/>
</dbReference>
<dbReference type="CDD" id="cd12432">
    <property type="entry name" value="RRM_ACINU"/>
    <property type="match status" value="1"/>
</dbReference>
<name>A0A200PYK4_MACCD</name>